<dbReference type="RefSeq" id="WP_062279626.1">
    <property type="nucleotide sequence ID" value="NZ_DF968181.1"/>
</dbReference>
<sequence length="1137" mass="130904">MILNKNSKIAAANQKKNGLMFKEWLLCLWFSLAISFFSFLYVTRKDGIFSRREQILLFVVWLALLMFFRFGLLNRLHPAYRYKEIFLFSILVSAYVVLRFSDSLHPVLYAIKNLEVTVSDLEDQSVIEMDWAYWATEPQKMTMDPKDYRHAQDIRLDQLSTNELWNLSENGTLITRSNRAKIHYHGDFIRLFVPVFHFKVTNGSGTVSVRYNGTSKDFILSSDHNESMLILGYTSTILSRVISSLVFLFALTGLLACISFFIQRIYAPKIIRKEWWIGFASFALPIVILLGICGVQKMYPFGEKTFFVVDMNQMYSDMLAYLKSFFSEKNNLLYTFSKNLGGDMLTPYAFYLGNPLNFIVCLFSAADLPKVVSFLIIFQFGICGLTSHLYFRRRLPASFSSLLFSTSYALMAYNLVNAENMHFIAGVVWLPLTALGIELIVEKNRPFLYISSLWIILLSNFYFGYMICIFSLFFFLFTMLSASDRKSFKQKAIIQFFSGSILSAAGASCLLLPSFFKLMEGTKEFNLSRLSLSPNFFFPDLFSKLFTGAHNEFEIDSGLPVIFCGIFINALAFLFFLNKRISAKEKLLVFFLSAIMIISFVISGVNLVWHGLNKPVWWPYRYAFIFSFLWIMTAYRCFLQLKGIHIWSILISIAGFASLSVFIMNRSFPYLSWEKILLDNLLLSLFCLLFFVYQGERPFKNKIFSKDLILSLIMILTLMNLTENADQIWEINYADSVKTHEYRDFINSVTPVIQRIKEEDQSFYRTEKTFQRGLNDALQFSYNGLTHYSSTTNRKVFDLLTRLGFAHYHYWTRYGQGSTAAIDSLLGVKYVLTHQKPITKNFDLFFSDHEYAVYRNPTALPLGFSVSDQVKNCRIPSGIDLFEVQNHIFHCLTDDDSANLFTIPQTIRYSQNGKDEKIDQSGKIADNSGDPAESYAEWIITVERTDPLYVHIPNAPDVTSVYEVYLNDQFLIRNESVIESGILPLGKFSPGEIIKLRLKWLGPQFSLKDTLFRYENQSVLEYYAAALNQNPASLEKLSSSHLKGSFSIPDKHHVLFLSIPFERDWQIFVDGEKVSPIEVMDGMISINAEPGLHTLEMNYIPTGLIAGSGLSFLALIIFIFWFLQETANGNERSQRKR</sequence>
<reference evidence="2" key="1">
    <citation type="journal article" date="2015" name="Genome Announc.">
        <title>Draft Genome Sequence of Anaerolineae Strain TC1, a Novel Isolate from a Methanogenic Wastewater Treatment System.</title>
        <authorList>
            <person name="Matsuura N."/>
            <person name="Tourlousse D.M."/>
            <person name="Sun L."/>
            <person name="Toyonaga M."/>
            <person name="Kuroda K."/>
            <person name="Ohashi A."/>
            <person name="Cruz R."/>
            <person name="Yamaguchi T."/>
            <person name="Sekiguchi Y."/>
        </authorList>
    </citation>
    <scope>NUCLEOTIDE SEQUENCE [LARGE SCALE GENOMIC DNA]</scope>
    <source>
        <strain evidence="2">TC1</strain>
    </source>
</reference>
<dbReference type="AlphaFoldDB" id="A0A0S7BSG7"/>
<dbReference type="InterPro" id="IPR018580">
    <property type="entry name" value="Uncharacterised_YfhO"/>
</dbReference>
<keyword evidence="1" id="KW-1133">Transmembrane helix</keyword>
<dbReference type="STRING" id="1678840.ATC1_13359"/>
<feature type="transmembrane region" description="Helical" evidence="1">
    <location>
        <begin position="24"/>
        <end position="43"/>
    </location>
</feature>
<feature type="transmembrane region" description="Helical" evidence="1">
    <location>
        <begin position="1099"/>
        <end position="1123"/>
    </location>
</feature>
<keyword evidence="1" id="KW-0472">Membrane</keyword>
<organism evidence="2">
    <name type="scientific">Flexilinea flocculi</name>
    <dbReference type="NCBI Taxonomy" id="1678840"/>
    <lineage>
        <taxon>Bacteria</taxon>
        <taxon>Bacillati</taxon>
        <taxon>Chloroflexota</taxon>
        <taxon>Anaerolineae</taxon>
        <taxon>Anaerolineales</taxon>
        <taxon>Anaerolineaceae</taxon>
        <taxon>Flexilinea</taxon>
    </lineage>
</organism>
<feature type="transmembrane region" description="Helical" evidence="1">
    <location>
        <begin position="423"/>
        <end position="441"/>
    </location>
</feature>
<evidence type="ECO:0000313" key="3">
    <source>
        <dbReference type="Proteomes" id="UP000053370"/>
    </source>
</evidence>
<proteinExistence type="predicted"/>
<feature type="transmembrane region" description="Helical" evidence="1">
    <location>
        <begin position="705"/>
        <end position="722"/>
    </location>
</feature>
<feature type="transmembrane region" description="Helical" evidence="1">
    <location>
        <begin position="646"/>
        <end position="664"/>
    </location>
</feature>
<feature type="transmembrane region" description="Helical" evidence="1">
    <location>
        <begin position="447"/>
        <end position="480"/>
    </location>
</feature>
<feature type="transmembrane region" description="Helical" evidence="1">
    <location>
        <begin position="676"/>
        <end position="693"/>
    </location>
</feature>
<feature type="transmembrane region" description="Helical" evidence="1">
    <location>
        <begin position="397"/>
        <end position="416"/>
    </location>
</feature>
<feature type="transmembrane region" description="Helical" evidence="1">
    <location>
        <begin position="492"/>
        <end position="516"/>
    </location>
</feature>
<feature type="transmembrane region" description="Helical" evidence="1">
    <location>
        <begin position="55"/>
        <end position="73"/>
    </location>
</feature>
<feature type="transmembrane region" description="Helical" evidence="1">
    <location>
        <begin position="589"/>
        <end position="609"/>
    </location>
</feature>
<dbReference type="Pfam" id="PF09586">
    <property type="entry name" value="YfhO"/>
    <property type="match status" value="1"/>
</dbReference>
<keyword evidence="1" id="KW-0812">Transmembrane</keyword>
<dbReference type="PANTHER" id="PTHR38454:SF1">
    <property type="entry name" value="INTEGRAL MEMBRANE PROTEIN"/>
    <property type="match status" value="1"/>
</dbReference>
<feature type="transmembrane region" description="Helical" evidence="1">
    <location>
        <begin position="621"/>
        <end position="639"/>
    </location>
</feature>
<protein>
    <submittedName>
        <fullName evidence="2">Uncharacterized membrane protein YfhO</fullName>
    </submittedName>
</protein>
<keyword evidence="3" id="KW-1185">Reference proteome</keyword>
<feature type="transmembrane region" description="Helical" evidence="1">
    <location>
        <begin position="372"/>
        <end position="391"/>
    </location>
</feature>
<accession>A0A0S7BSG7</accession>
<evidence type="ECO:0000313" key="2">
    <source>
        <dbReference type="EMBL" id="GAP40385.1"/>
    </source>
</evidence>
<feature type="transmembrane region" description="Helical" evidence="1">
    <location>
        <begin position="275"/>
        <end position="299"/>
    </location>
</feature>
<dbReference type="EMBL" id="DF968181">
    <property type="protein sequence ID" value="GAP40385.1"/>
    <property type="molecule type" value="Genomic_DNA"/>
</dbReference>
<dbReference type="PANTHER" id="PTHR38454">
    <property type="entry name" value="INTEGRAL MEMBRANE PROTEIN-RELATED"/>
    <property type="match status" value="1"/>
</dbReference>
<feature type="transmembrane region" description="Helical" evidence="1">
    <location>
        <begin position="348"/>
        <end position="365"/>
    </location>
</feature>
<evidence type="ECO:0000256" key="1">
    <source>
        <dbReference type="SAM" id="Phobius"/>
    </source>
</evidence>
<name>A0A0S7BSG7_9CHLR</name>
<dbReference type="OrthoDB" id="134970at2"/>
<feature type="transmembrane region" description="Helical" evidence="1">
    <location>
        <begin position="237"/>
        <end position="263"/>
    </location>
</feature>
<feature type="transmembrane region" description="Helical" evidence="1">
    <location>
        <begin position="558"/>
        <end position="577"/>
    </location>
</feature>
<gene>
    <name evidence="2" type="ORF">ATC1_13359</name>
</gene>
<dbReference type="Proteomes" id="UP000053370">
    <property type="component" value="Unassembled WGS sequence"/>
</dbReference>